<name>A0AAV0TWL4_HYABA</name>
<dbReference type="Proteomes" id="UP001162031">
    <property type="component" value="Unassembled WGS sequence"/>
</dbReference>
<dbReference type="SUPFAM" id="SSF118215">
    <property type="entry name" value="Proton glutamate symport protein"/>
    <property type="match status" value="1"/>
</dbReference>
<comment type="caution">
    <text evidence="8">The sequence shown here is derived from an EMBL/GenBank/DDBJ whole genome shotgun (WGS) entry which is preliminary data.</text>
</comment>
<keyword evidence="4 7" id="KW-0812">Transmembrane</keyword>
<dbReference type="InterPro" id="IPR001991">
    <property type="entry name" value="Na-dicarboxylate_symporter"/>
</dbReference>
<evidence type="ECO:0000256" key="6">
    <source>
        <dbReference type="ARBA" id="ARBA00023136"/>
    </source>
</evidence>
<evidence type="ECO:0000256" key="1">
    <source>
        <dbReference type="ARBA" id="ARBA00004651"/>
    </source>
</evidence>
<feature type="transmembrane region" description="Helical" evidence="7">
    <location>
        <begin position="20"/>
        <end position="45"/>
    </location>
</feature>
<keyword evidence="5 7" id="KW-1133">Transmembrane helix</keyword>
<dbReference type="PANTHER" id="PTHR42865">
    <property type="entry name" value="PROTON/GLUTAMATE-ASPARTATE SYMPORTER"/>
    <property type="match status" value="1"/>
</dbReference>
<dbReference type="EMBL" id="CANTFL010000705">
    <property type="protein sequence ID" value="CAI5726936.1"/>
    <property type="molecule type" value="Genomic_DNA"/>
</dbReference>
<protein>
    <recommendedName>
        <fullName evidence="7">Amino acid transporter</fullName>
    </recommendedName>
</protein>
<accession>A0AAV0TWL4</accession>
<dbReference type="GO" id="GO:0005886">
    <property type="term" value="C:plasma membrane"/>
    <property type="evidence" value="ECO:0007669"/>
    <property type="project" value="UniProtKB-SubCell"/>
</dbReference>
<comment type="subcellular location">
    <subcellularLocation>
        <location evidence="1">Cell membrane</location>
        <topology evidence="1">Multi-pass membrane protein</topology>
    </subcellularLocation>
    <subcellularLocation>
        <location evidence="7">Membrane</location>
        <topology evidence="7">Multi-pass membrane protein</topology>
    </subcellularLocation>
</comment>
<keyword evidence="9" id="KW-1185">Reference proteome</keyword>
<dbReference type="InterPro" id="IPR036458">
    <property type="entry name" value="Na:dicarbo_symporter_sf"/>
</dbReference>
<evidence type="ECO:0000313" key="8">
    <source>
        <dbReference type="EMBL" id="CAI5726936.1"/>
    </source>
</evidence>
<evidence type="ECO:0000256" key="3">
    <source>
        <dbReference type="ARBA" id="ARBA00022475"/>
    </source>
</evidence>
<proteinExistence type="inferred from homology"/>
<dbReference type="PANTHER" id="PTHR42865:SF7">
    <property type="entry name" value="PROTON_GLUTAMATE-ASPARTATE SYMPORTER"/>
    <property type="match status" value="1"/>
</dbReference>
<feature type="transmembrane region" description="Helical" evidence="7">
    <location>
        <begin position="57"/>
        <end position="77"/>
    </location>
</feature>
<sequence length="342" mass="36118">MPSPTPPLKDVVGSLSCVALPRLLLLFLGVSCGASLALAVALAGVRSSALVQWLLRAPGDLLLQALAGLTLPLVALHATRTGSQLQTRQLPILWTRLALATPAASMTAAMVPVLWALCWPQHCMASFRVARPWRSESVTLQSIGSLVCSANATAFMIDDVAHTFVAGAVTQKARSVSEQVVTMVENAFPESAADAVVDGNVHGVMVGGLALEFESKEELMILQLVKQAEAAGCRLLSWLQTHLSIGVIFMVSSVLPRPSVPKPIADNEEGFTDLALVTVLLLALVLGVVVMMVLATLFFRFNPFAFFEHLLLAQLLALSSGSSVVALPATVSAIVANKRVSP</sequence>
<organism evidence="8 9">
    <name type="scientific">Hyaloperonospora brassicae</name>
    <name type="common">Brassica downy mildew</name>
    <name type="synonym">Peronospora brassicae</name>
    <dbReference type="NCBI Taxonomy" id="162125"/>
    <lineage>
        <taxon>Eukaryota</taxon>
        <taxon>Sar</taxon>
        <taxon>Stramenopiles</taxon>
        <taxon>Oomycota</taxon>
        <taxon>Peronosporomycetes</taxon>
        <taxon>Peronosporales</taxon>
        <taxon>Peronosporaceae</taxon>
        <taxon>Hyaloperonospora</taxon>
    </lineage>
</organism>
<feature type="transmembrane region" description="Helical" evidence="7">
    <location>
        <begin position="311"/>
        <end position="336"/>
    </location>
</feature>
<evidence type="ECO:0000256" key="7">
    <source>
        <dbReference type="RuleBase" id="RU361216"/>
    </source>
</evidence>
<keyword evidence="3" id="KW-1003">Cell membrane</keyword>
<dbReference type="Pfam" id="PF00375">
    <property type="entry name" value="SDF"/>
    <property type="match status" value="1"/>
</dbReference>
<evidence type="ECO:0000256" key="5">
    <source>
        <dbReference type="ARBA" id="ARBA00022989"/>
    </source>
</evidence>
<evidence type="ECO:0000256" key="4">
    <source>
        <dbReference type="ARBA" id="ARBA00022692"/>
    </source>
</evidence>
<evidence type="ECO:0000313" key="9">
    <source>
        <dbReference type="Proteomes" id="UP001162031"/>
    </source>
</evidence>
<evidence type="ECO:0000256" key="2">
    <source>
        <dbReference type="ARBA" id="ARBA00022448"/>
    </source>
</evidence>
<dbReference type="Gene3D" id="1.10.3860.10">
    <property type="entry name" value="Sodium:dicarboxylate symporter"/>
    <property type="match status" value="1"/>
</dbReference>
<dbReference type="AlphaFoldDB" id="A0AAV0TWL4"/>
<keyword evidence="6 7" id="KW-0472">Membrane</keyword>
<feature type="transmembrane region" description="Helical" evidence="7">
    <location>
        <begin position="97"/>
        <end position="118"/>
    </location>
</feature>
<keyword evidence="2 7" id="KW-0813">Transport</keyword>
<comment type="similarity">
    <text evidence="7">Belongs to the dicarboxylate/amino acid:cation symporter (DAACS) (TC 2.A.23) family.</text>
</comment>
<feature type="transmembrane region" description="Helical" evidence="7">
    <location>
        <begin position="275"/>
        <end position="299"/>
    </location>
</feature>
<gene>
    <name evidence="8" type="ORF">HBR001_LOCUS3969</name>
</gene>
<keyword evidence="7" id="KW-0769">Symport</keyword>
<reference evidence="8" key="1">
    <citation type="submission" date="2022-12" db="EMBL/GenBank/DDBJ databases">
        <authorList>
            <person name="Webb A."/>
        </authorList>
    </citation>
    <scope>NUCLEOTIDE SEQUENCE</scope>
    <source>
        <strain evidence="8">Hp1</strain>
    </source>
</reference>
<dbReference type="GO" id="GO:0015293">
    <property type="term" value="F:symporter activity"/>
    <property type="evidence" value="ECO:0007669"/>
    <property type="project" value="UniProtKB-UniRule"/>
</dbReference>